<keyword evidence="1" id="KW-0472">Membrane</keyword>
<evidence type="ECO:0000313" key="5">
    <source>
        <dbReference type="Proteomes" id="UP000593663"/>
    </source>
</evidence>
<keyword evidence="1" id="KW-1133">Transmembrane helix</keyword>
<organism evidence="2 4">
    <name type="scientific">Sphingobium fuliginis (strain ATCC 27551)</name>
    <dbReference type="NCBI Taxonomy" id="336203"/>
    <lineage>
        <taxon>Bacteria</taxon>
        <taxon>Pseudomonadati</taxon>
        <taxon>Pseudomonadota</taxon>
        <taxon>Alphaproteobacteria</taxon>
        <taxon>Sphingomonadales</taxon>
        <taxon>Sphingomonadaceae</taxon>
        <taxon>Sphingobium</taxon>
    </lineage>
</organism>
<evidence type="ECO:0000313" key="4">
    <source>
        <dbReference type="Proteomes" id="UP000221538"/>
    </source>
</evidence>
<dbReference type="RefSeq" id="WP_025546516.1">
    <property type="nucleotide sequence ID" value="NZ_BATN01000001.1"/>
</dbReference>
<dbReference type="EMBL" id="CP060035">
    <property type="protein sequence ID" value="QOT72360.1"/>
    <property type="molecule type" value="Genomic_DNA"/>
</dbReference>
<dbReference type="Proteomes" id="UP000593663">
    <property type="component" value="Chromosome 1"/>
</dbReference>
<accession>A0A292ZE15</accession>
<reference evidence="2" key="3">
    <citation type="submission" date="2017-10" db="EMBL/GenBank/DDBJ databases">
        <title>Bioaugmenting a lab-scale membrane bioreactor with Sphingobium fuliginis OMI to degrade 4-tert-butylphenol.</title>
        <authorList>
            <person name="Takada K."/>
            <person name="Shiba T."/>
            <person name="Soda S."/>
            <person name="Inoue D."/>
            <person name="Miyake M."/>
            <person name="Eguchi M."/>
            <person name="Ike M."/>
        </authorList>
    </citation>
    <scope>NUCLEOTIDE SEQUENCE</scope>
    <source>
        <strain evidence="2">OMI</strain>
    </source>
</reference>
<reference evidence="2" key="4">
    <citation type="submission" date="2017-10" db="EMBL/GenBank/DDBJ databases">
        <authorList>
            <person name="Banno H."/>
            <person name="Chua N.-H."/>
        </authorList>
    </citation>
    <scope>NUCLEOTIDE SEQUENCE</scope>
    <source>
        <strain evidence="2">OMI</strain>
    </source>
</reference>
<evidence type="ECO:0000313" key="2">
    <source>
        <dbReference type="EMBL" id="GAY21717.1"/>
    </source>
</evidence>
<dbReference type="AlphaFoldDB" id="A0A292ZE15"/>
<feature type="transmembrane region" description="Helical" evidence="1">
    <location>
        <begin position="20"/>
        <end position="38"/>
    </location>
</feature>
<evidence type="ECO:0000313" key="3">
    <source>
        <dbReference type="EMBL" id="QOT72360.1"/>
    </source>
</evidence>
<reference evidence="3" key="6">
    <citation type="journal article" date="2021" name="Microbiol. Resour. Announc.">
        <title>Complete Genome Sequence of Sphingobium barthaii KK22, a High-Molecular-Weight Polycyclic Aromatic Hydrocarbon-Degrading Soil Bacterium.</title>
        <authorList>
            <person name="Mori J.F."/>
            <person name="Kanaly R.A."/>
        </authorList>
    </citation>
    <scope>NUCLEOTIDE SEQUENCE</scope>
    <source>
        <strain evidence="3">KK22</strain>
    </source>
</reference>
<reference evidence="2 4" key="2">
    <citation type="journal article" date="2013" name="Environ. Sci. Technol.">
        <title>The 4-tert-butylphenol-utilizing bacterium Sphingobium fuliginis OMI can degrade bisphenols via phenolic ring hydroxylation and meta-cleavage pathway.</title>
        <authorList>
            <person name="Ogata Y."/>
            <person name="Goda S."/>
            <person name="Toyama T."/>
            <person name="Sei K."/>
            <person name="Ike M."/>
        </authorList>
    </citation>
    <scope>NUCLEOTIDE SEQUENCE [LARGE SCALE GENOMIC DNA]</scope>
    <source>
        <strain evidence="2 4">OMI</strain>
    </source>
</reference>
<dbReference type="EMBL" id="BEWI01000031">
    <property type="protein sequence ID" value="GAY21717.1"/>
    <property type="molecule type" value="Genomic_DNA"/>
</dbReference>
<proteinExistence type="predicted"/>
<dbReference type="InterPro" id="IPR007047">
    <property type="entry name" value="Flp_Fap"/>
</dbReference>
<dbReference type="Proteomes" id="UP000221538">
    <property type="component" value="Unassembled WGS sequence"/>
</dbReference>
<dbReference type="KEGG" id="sbar:H5V43_04245"/>
<reference evidence="5" key="5">
    <citation type="submission" date="2020-08" db="EMBL/GenBank/DDBJ databases">
        <title>Complete genome sequence of Sphingobium barthaii strain KK22, a high-molecular-weight polycyclic aromatic hydrocarbon-degrading soil bacterium.</title>
        <authorList>
            <person name="Mori J.F."/>
            <person name="Kanaly R.A."/>
        </authorList>
    </citation>
    <scope>NUCLEOTIDE SEQUENCE [LARGE SCALE GENOMIC DNA]</scope>
    <source>
        <strain evidence="5">KK22</strain>
    </source>
</reference>
<keyword evidence="1" id="KW-0812">Transmembrane</keyword>
<gene>
    <name evidence="3" type="ORF">H5V43_04245</name>
    <name evidence="2" type="ORF">SFOMI_2269</name>
</gene>
<evidence type="ECO:0000256" key="1">
    <source>
        <dbReference type="SAM" id="Phobius"/>
    </source>
</evidence>
<protein>
    <submittedName>
        <fullName evidence="3">Flp family type IVb pilin</fullName>
    </submittedName>
</protein>
<reference evidence="2 4" key="1">
    <citation type="journal article" date="2013" name="Biodegradation">
        <title>Occurrence of 4-tert-butylphenol (4-t-BP) biodegradation in an aquatic sample caused by the presence of Spirodela polyrrhiza and isolation of a 4-t-BP-utilizing bacterium.</title>
        <authorList>
            <person name="Ogata Y."/>
            <person name="Toyama T."/>
            <person name="Yu N."/>
            <person name="Wang X."/>
            <person name="Sei K."/>
            <person name="Ike M."/>
        </authorList>
    </citation>
    <scope>NUCLEOTIDE SEQUENCE [LARGE SCALE GENOMIC DNA]</scope>
    <source>
        <strain evidence="2 4">OMI</strain>
    </source>
</reference>
<name>A0A292ZE15_SPHSA</name>
<dbReference type="Pfam" id="PF04964">
    <property type="entry name" value="Flp_Fap"/>
    <property type="match status" value="1"/>
</dbReference>
<sequence length="63" mass="6388">MTFLKSLWADQSGASAAEYALILAIVGTGIALAAWNLGGAIKNSMNAATNCVKTVGTNTQPSC</sequence>